<dbReference type="NCBIfam" id="TIGR02665">
    <property type="entry name" value="molyb_mobA"/>
    <property type="match status" value="1"/>
</dbReference>
<dbReference type="Pfam" id="PF00994">
    <property type="entry name" value="MoCF_biosynth"/>
    <property type="match status" value="1"/>
</dbReference>
<organism evidence="14 15">
    <name type="scientific">Spiribacter salinus M19-40</name>
    <dbReference type="NCBI Taxonomy" id="1260251"/>
    <lineage>
        <taxon>Bacteria</taxon>
        <taxon>Pseudomonadati</taxon>
        <taxon>Pseudomonadota</taxon>
        <taxon>Gammaproteobacteria</taxon>
        <taxon>Chromatiales</taxon>
        <taxon>Ectothiorhodospiraceae</taxon>
        <taxon>Spiribacter</taxon>
    </lineage>
</organism>
<dbReference type="Gene3D" id="2.170.190.11">
    <property type="entry name" value="Molybdopterin biosynthesis moea protein, domain 3"/>
    <property type="match status" value="1"/>
</dbReference>
<dbReference type="HOGENOM" id="CLU_010186_4_0_6"/>
<comment type="domain">
    <text evidence="12">The N-terminal domain determines nucleotide recognition and specific binding, while the C-terminal domain determines the specific binding to the target protein.</text>
</comment>
<comment type="cofactor">
    <cofactor evidence="1 12">
        <name>Mg(2+)</name>
        <dbReference type="ChEBI" id="CHEBI:18420"/>
    </cofactor>
</comment>
<keyword evidence="6 12" id="KW-0808">Transferase</keyword>
<dbReference type="GO" id="GO:0061603">
    <property type="term" value="F:molybdenum cofactor guanylyltransferase activity"/>
    <property type="evidence" value="ECO:0007669"/>
    <property type="project" value="UniProtKB-EC"/>
</dbReference>
<comment type="similarity">
    <text evidence="4">Belongs to the MoeA family.</text>
</comment>
<comment type="function">
    <text evidence="12">Transfers a GMP moiety from GTP to Mo-molybdopterin (Mo-MPT) cofactor (Moco or molybdenum cofactor) to form Mo-molybdopterin guanine dinucleotide (Mo-MGD) cofactor.</text>
</comment>
<dbReference type="Gene3D" id="3.90.105.10">
    <property type="entry name" value="Molybdopterin biosynthesis moea protein, domain 2"/>
    <property type="match status" value="1"/>
</dbReference>
<dbReference type="NCBIfam" id="NF045515">
    <property type="entry name" value="Glp_gephyrin"/>
    <property type="match status" value="1"/>
</dbReference>
<sequence length="603" mass="64008">MTDALAAIILAGGRATRMDGRDKGLIPLAGRPMIAHVIDAVRPQVDALAINANRSLDAYAALGLRVLQDQLADYPGPLAGMAAGLAWCPAECLLTLPCDGPRVPADLAERLQAALGDGDVAVAHDGERLQPVHALLRRRCLPSLEAFLADGGRKIDQWYATLDTRTADLSDRQDLFVNVNTPEQLAAMTDAVTPPECGHDSPSLPLAEALARVMAALEPITGRQQLALRSALDRVLAEPITASEPVPAHDNAAMDGYAISNGSPREATLVCVGSAFAGHPYTGYLAPGECVRIMTGGVVPAGTEAVVMQEHVEATDTDIQVTHWPAPGENIRRAGEDLEAGAVVLEAGRRLTAADLGVIASMGRAEVAVLRPLRVAFFSTGDELRGLGQPLGPGEIYDSNRYTLYGMLQHLGVDMLDGGVVPDDPTALQAALAEAASQADVILTSGGVSVGEADYMGEILQRHGEAHFWSIAMKPGRPLTFGRYDQAWYFGLPGNPVSVMATFTQVVTPALRHLSGEQAEPAPRFQMVCRTPLRKKPGRQEFQRGRIVTDADGSMQVESVGRQGSGMLRSMSAANCFIVLPADQGDVEPGDWVSVEPFGRPIR</sequence>
<evidence type="ECO:0000313" key="14">
    <source>
        <dbReference type="EMBL" id="AGM40148.1"/>
    </source>
</evidence>
<keyword evidence="5" id="KW-0500">Molybdenum</keyword>
<dbReference type="InterPro" id="IPR001453">
    <property type="entry name" value="MoaB/Mog_dom"/>
</dbReference>
<dbReference type="PANTHER" id="PTHR10192:SF5">
    <property type="entry name" value="GEPHYRIN"/>
    <property type="match status" value="1"/>
</dbReference>
<evidence type="ECO:0000256" key="1">
    <source>
        <dbReference type="ARBA" id="ARBA00001946"/>
    </source>
</evidence>
<dbReference type="Gene3D" id="2.40.340.10">
    <property type="entry name" value="MoeA, C-terminal, domain IV"/>
    <property type="match status" value="1"/>
</dbReference>
<protein>
    <recommendedName>
        <fullName evidence="12">Molybdenum cofactor guanylyltransferase</fullName>
        <shortName evidence="12">MoCo guanylyltransferase</shortName>
        <ecNumber evidence="12">2.7.7.77</ecNumber>
    </recommendedName>
    <alternativeName>
        <fullName evidence="12">GTP:molybdopterin guanylyltransferase</fullName>
    </alternativeName>
    <alternativeName>
        <fullName evidence="12">Mo-MPT guanylyltransferase</fullName>
    </alternativeName>
    <alternativeName>
        <fullName evidence="12">Molybdopterin guanylyltransferase</fullName>
    </alternativeName>
    <alternativeName>
        <fullName evidence="12">Molybdopterin-guanine dinucleotide synthase</fullName>
        <shortName evidence="12">MGD synthase</shortName>
    </alternativeName>
</protein>
<dbReference type="AlphaFoldDB" id="R4VKH2"/>
<name>R4VKH2_9GAMM</name>
<gene>
    <name evidence="12" type="primary">mobA</name>
    <name evidence="14" type="ORF">SPISAL_00235</name>
</gene>
<feature type="binding site" evidence="12">
    <location>
        <position position="99"/>
    </location>
    <ligand>
        <name>Mg(2+)</name>
        <dbReference type="ChEBI" id="CHEBI:18420"/>
    </ligand>
</feature>
<dbReference type="FunFam" id="3.40.980.10:FF:000004">
    <property type="entry name" value="Molybdopterin molybdenumtransferase"/>
    <property type="match status" value="1"/>
</dbReference>
<evidence type="ECO:0000259" key="13">
    <source>
        <dbReference type="SMART" id="SM00852"/>
    </source>
</evidence>
<dbReference type="SUPFAM" id="SSF63882">
    <property type="entry name" value="MoeA N-terminal region -like"/>
    <property type="match status" value="1"/>
</dbReference>
<evidence type="ECO:0000256" key="10">
    <source>
        <dbReference type="ARBA" id="ARBA00023150"/>
    </source>
</evidence>
<dbReference type="GO" id="GO:0046872">
    <property type="term" value="F:metal ion binding"/>
    <property type="evidence" value="ECO:0007669"/>
    <property type="project" value="UniProtKB-KW"/>
</dbReference>
<feature type="binding site" evidence="12">
    <location>
        <position position="23"/>
    </location>
    <ligand>
        <name>GTP</name>
        <dbReference type="ChEBI" id="CHEBI:37565"/>
    </ligand>
</feature>
<dbReference type="Pfam" id="PF12804">
    <property type="entry name" value="NTP_transf_3"/>
    <property type="match status" value="1"/>
</dbReference>
<dbReference type="Proteomes" id="UP000017881">
    <property type="component" value="Chromosome"/>
</dbReference>
<dbReference type="InterPro" id="IPR029044">
    <property type="entry name" value="Nucleotide-diphossugar_trans"/>
</dbReference>
<evidence type="ECO:0000256" key="3">
    <source>
        <dbReference type="ARBA" id="ARBA00005046"/>
    </source>
</evidence>
<dbReference type="GO" id="GO:0005829">
    <property type="term" value="C:cytosol"/>
    <property type="evidence" value="ECO:0007669"/>
    <property type="project" value="TreeGrafter"/>
</dbReference>
<dbReference type="EMBL" id="CP005963">
    <property type="protein sequence ID" value="AGM40148.1"/>
    <property type="molecule type" value="Genomic_DNA"/>
</dbReference>
<dbReference type="GO" id="GO:0061599">
    <property type="term" value="F:molybdopterin molybdotransferase activity"/>
    <property type="evidence" value="ECO:0007669"/>
    <property type="project" value="UniProtKB-EC"/>
</dbReference>
<dbReference type="SUPFAM" id="SSF63867">
    <property type="entry name" value="MoeA C-terminal domain-like"/>
    <property type="match status" value="1"/>
</dbReference>
<comment type="catalytic activity">
    <reaction evidence="11">
        <text>adenylyl-molybdopterin + molybdate = Mo-molybdopterin + AMP + H(+)</text>
        <dbReference type="Rhea" id="RHEA:35047"/>
        <dbReference type="ChEBI" id="CHEBI:15378"/>
        <dbReference type="ChEBI" id="CHEBI:36264"/>
        <dbReference type="ChEBI" id="CHEBI:62727"/>
        <dbReference type="ChEBI" id="CHEBI:71302"/>
        <dbReference type="ChEBI" id="CHEBI:456215"/>
        <dbReference type="EC" id="2.10.1.1"/>
    </reaction>
</comment>
<dbReference type="SMART" id="SM00852">
    <property type="entry name" value="MoCF_biosynth"/>
    <property type="match status" value="1"/>
</dbReference>
<dbReference type="HAMAP" id="MF_00316">
    <property type="entry name" value="MobA"/>
    <property type="match status" value="1"/>
</dbReference>
<feature type="binding site" evidence="12">
    <location>
        <position position="69"/>
    </location>
    <ligand>
        <name>GTP</name>
        <dbReference type="ChEBI" id="CHEBI:37565"/>
    </ligand>
</feature>
<comment type="function">
    <text evidence="2">Catalyzes the insertion of molybdate into adenylated molybdopterin with the concomitant release of AMP.</text>
</comment>
<dbReference type="InterPro" id="IPR005111">
    <property type="entry name" value="MoeA_C_domain_IV"/>
</dbReference>
<dbReference type="Pfam" id="PF03453">
    <property type="entry name" value="MoeA_N"/>
    <property type="match status" value="1"/>
</dbReference>
<evidence type="ECO:0000256" key="8">
    <source>
        <dbReference type="ARBA" id="ARBA00022842"/>
    </source>
</evidence>
<dbReference type="PROSITE" id="PS01079">
    <property type="entry name" value="MOCF_BIOSYNTHESIS_2"/>
    <property type="match status" value="1"/>
</dbReference>
<keyword evidence="9 12" id="KW-0342">GTP-binding</keyword>
<dbReference type="InterPro" id="IPR005110">
    <property type="entry name" value="MoeA_linker/N"/>
</dbReference>
<dbReference type="UniPathway" id="UPA00344"/>
<dbReference type="InterPro" id="IPR036135">
    <property type="entry name" value="MoeA_linker/N_sf"/>
</dbReference>
<evidence type="ECO:0000256" key="12">
    <source>
        <dbReference type="HAMAP-Rule" id="MF_00316"/>
    </source>
</evidence>
<evidence type="ECO:0000256" key="4">
    <source>
        <dbReference type="ARBA" id="ARBA00010763"/>
    </source>
</evidence>
<dbReference type="CDD" id="cd00887">
    <property type="entry name" value="MoeA"/>
    <property type="match status" value="1"/>
</dbReference>
<dbReference type="CDD" id="cd02503">
    <property type="entry name" value="MobA"/>
    <property type="match status" value="1"/>
</dbReference>
<evidence type="ECO:0000313" key="15">
    <source>
        <dbReference type="Proteomes" id="UP000017881"/>
    </source>
</evidence>
<dbReference type="InterPro" id="IPR025877">
    <property type="entry name" value="MobA-like_NTP_Trfase"/>
</dbReference>
<dbReference type="KEGG" id="ssal:SPISAL_00235"/>
<evidence type="ECO:0000256" key="6">
    <source>
        <dbReference type="ARBA" id="ARBA00022679"/>
    </source>
</evidence>
<evidence type="ECO:0000256" key="2">
    <source>
        <dbReference type="ARBA" id="ARBA00002901"/>
    </source>
</evidence>
<evidence type="ECO:0000256" key="5">
    <source>
        <dbReference type="ARBA" id="ARBA00022505"/>
    </source>
</evidence>
<feature type="binding site" evidence="12">
    <location>
        <begin position="10"/>
        <end position="12"/>
    </location>
    <ligand>
        <name>GTP</name>
        <dbReference type="ChEBI" id="CHEBI:37565"/>
    </ligand>
</feature>
<feature type="binding site" evidence="12">
    <location>
        <position position="51"/>
    </location>
    <ligand>
        <name>GTP</name>
        <dbReference type="ChEBI" id="CHEBI:37565"/>
    </ligand>
</feature>
<keyword evidence="8 12" id="KW-0460">Magnesium</keyword>
<dbReference type="PATRIC" id="fig|1260251.3.peg.47"/>
<comment type="subcellular location">
    <subcellularLocation>
        <location evidence="12">Cytoplasm</location>
    </subcellularLocation>
</comment>
<dbReference type="GO" id="GO:0006777">
    <property type="term" value="P:Mo-molybdopterin cofactor biosynthetic process"/>
    <property type="evidence" value="ECO:0007669"/>
    <property type="project" value="UniProtKB-KW"/>
</dbReference>
<feature type="domain" description="MoaB/Mog" evidence="13">
    <location>
        <begin position="376"/>
        <end position="513"/>
    </location>
</feature>
<dbReference type="FunFam" id="2.40.340.10:FF:000003">
    <property type="entry name" value="Molybdopterin molybdenumtransferase"/>
    <property type="match status" value="1"/>
</dbReference>
<evidence type="ECO:0000256" key="9">
    <source>
        <dbReference type="ARBA" id="ARBA00023134"/>
    </source>
</evidence>
<dbReference type="eggNOG" id="COG0746">
    <property type="taxonomic scope" value="Bacteria"/>
</dbReference>
<comment type="subunit">
    <text evidence="12">Monomer.</text>
</comment>
<dbReference type="PANTHER" id="PTHR10192">
    <property type="entry name" value="MOLYBDOPTERIN BIOSYNTHESIS PROTEIN"/>
    <property type="match status" value="1"/>
</dbReference>
<dbReference type="RefSeq" id="WP_016352455.1">
    <property type="nucleotide sequence ID" value="NC_021291.1"/>
</dbReference>
<dbReference type="InterPro" id="IPR008284">
    <property type="entry name" value="MoCF_biosynth_CS"/>
</dbReference>
<dbReference type="eggNOG" id="COG0303">
    <property type="taxonomic scope" value="Bacteria"/>
</dbReference>
<comment type="pathway">
    <text evidence="3">Cofactor biosynthesis; molybdopterin biosynthesis.</text>
</comment>
<comment type="similarity">
    <text evidence="12">Belongs to the MobA family.</text>
</comment>
<keyword evidence="7 12" id="KW-0479">Metal-binding</keyword>
<dbReference type="SUPFAM" id="SSF53448">
    <property type="entry name" value="Nucleotide-diphospho-sugar transferases"/>
    <property type="match status" value="1"/>
</dbReference>
<evidence type="ECO:0000256" key="7">
    <source>
        <dbReference type="ARBA" id="ARBA00022723"/>
    </source>
</evidence>
<comment type="catalytic activity">
    <reaction evidence="12">
        <text>Mo-molybdopterin + GTP + H(+) = Mo-molybdopterin guanine dinucleotide + diphosphate</text>
        <dbReference type="Rhea" id="RHEA:34243"/>
        <dbReference type="ChEBI" id="CHEBI:15378"/>
        <dbReference type="ChEBI" id="CHEBI:33019"/>
        <dbReference type="ChEBI" id="CHEBI:37565"/>
        <dbReference type="ChEBI" id="CHEBI:71302"/>
        <dbReference type="ChEBI" id="CHEBI:71310"/>
        <dbReference type="EC" id="2.7.7.77"/>
    </reaction>
</comment>
<dbReference type="InterPro" id="IPR036688">
    <property type="entry name" value="MoeA_C_domain_IV_sf"/>
</dbReference>
<dbReference type="EC" id="2.7.7.77" evidence="12"/>
<dbReference type="InterPro" id="IPR036425">
    <property type="entry name" value="MoaB/Mog-like_dom_sf"/>
</dbReference>
<dbReference type="Gene3D" id="3.90.550.10">
    <property type="entry name" value="Spore Coat Polysaccharide Biosynthesis Protein SpsA, Chain A"/>
    <property type="match status" value="1"/>
</dbReference>
<proteinExistence type="inferred from homology"/>
<evidence type="ECO:0000256" key="11">
    <source>
        <dbReference type="ARBA" id="ARBA00047317"/>
    </source>
</evidence>
<keyword evidence="12" id="KW-0547">Nucleotide-binding</keyword>
<keyword evidence="15" id="KW-1185">Reference proteome</keyword>
<dbReference type="SUPFAM" id="SSF53218">
    <property type="entry name" value="Molybdenum cofactor biosynthesis proteins"/>
    <property type="match status" value="1"/>
</dbReference>
<dbReference type="OrthoDB" id="9804758at2"/>
<dbReference type="GO" id="GO:0005525">
    <property type="term" value="F:GTP binding"/>
    <property type="evidence" value="ECO:0007669"/>
    <property type="project" value="UniProtKB-UniRule"/>
</dbReference>
<dbReference type="InterPro" id="IPR013482">
    <property type="entry name" value="Molybde_CF_guanTrfase"/>
</dbReference>
<keyword evidence="10 12" id="KW-0501">Molybdenum cofactor biosynthesis</keyword>
<feature type="binding site" evidence="12">
    <location>
        <position position="99"/>
    </location>
    <ligand>
        <name>GTP</name>
        <dbReference type="ChEBI" id="CHEBI:37565"/>
    </ligand>
</feature>
<accession>R4VKH2</accession>
<keyword evidence="12" id="KW-0963">Cytoplasm</keyword>
<dbReference type="Gene3D" id="3.40.980.10">
    <property type="entry name" value="MoaB/Mog-like domain"/>
    <property type="match status" value="1"/>
</dbReference>
<dbReference type="NCBIfam" id="TIGR00177">
    <property type="entry name" value="molyb_syn"/>
    <property type="match status" value="1"/>
</dbReference>
<dbReference type="Pfam" id="PF03454">
    <property type="entry name" value="MoeA_C"/>
    <property type="match status" value="1"/>
</dbReference>
<reference evidence="14 15" key="1">
    <citation type="journal article" date="2013" name="Genome Announc.">
        <title>Draft Genome of Spiribacter salinus M19-40, an Abundant Gammaproteobacterium in Aquatic Hypersaline Environments.</title>
        <authorList>
            <person name="Leon M.J."/>
            <person name="Ghai R."/>
            <person name="Fernandez A.B."/>
            <person name="Sanchez-Porro C."/>
            <person name="Rodriguez-Valera F."/>
            <person name="Ventosa A."/>
        </authorList>
    </citation>
    <scope>NUCLEOTIDE SEQUENCE [LARGE SCALE GENOMIC DNA]</scope>
    <source>
        <strain evidence="14">M19-40</strain>
    </source>
</reference>
<dbReference type="InterPro" id="IPR038987">
    <property type="entry name" value="MoeA-like"/>
</dbReference>